<dbReference type="InterPro" id="IPR053182">
    <property type="entry name" value="YobU-like_regulator"/>
</dbReference>
<keyword evidence="3" id="KW-1185">Reference proteome</keyword>
<accession>A0A1H3RTN4</accession>
<feature type="domain" description="AraC effector-binding" evidence="1">
    <location>
        <begin position="1"/>
        <end position="148"/>
    </location>
</feature>
<dbReference type="EMBL" id="FNPZ01000003">
    <property type="protein sequence ID" value="SDZ29067.1"/>
    <property type="molecule type" value="Genomic_DNA"/>
</dbReference>
<dbReference type="PANTHER" id="PTHR36444:SF2">
    <property type="entry name" value="TRANSCRIPTIONAL REGULATOR PROTEIN YOBU-RELATED"/>
    <property type="match status" value="1"/>
</dbReference>
<evidence type="ECO:0000313" key="2">
    <source>
        <dbReference type="EMBL" id="SDZ29067.1"/>
    </source>
</evidence>
<sequence length="151" mass="16103">MRTEALESALTVVGLPLRTSNEAAATTIPPHWEAFSTAGGTEQVPGRLSEDVFAVYTDFEHEGVSNSGYYTLVIGCRVAHDAAPPASLVRVVVPASDRVVFPVAAGRSDLVGAAWQEIWARTDLPKTFVADYERYAPDGGIEISIGVTTPQ</sequence>
<dbReference type="Pfam" id="PF14526">
    <property type="entry name" value="Cass2"/>
    <property type="match status" value="1"/>
</dbReference>
<dbReference type="STRING" id="381665.SAMN05216554_3071"/>
<dbReference type="GO" id="GO:0003677">
    <property type="term" value="F:DNA binding"/>
    <property type="evidence" value="ECO:0007669"/>
    <property type="project" value="UniProtKB-KW"/>
</dbReference>
<dbReference type="Proteomes" id="UP000198891">
    <property type="component" value="Unassembled WGS sequence"/>
</dbReference>
<evidence type="ECO:0000259" key="1">
    <source>
        <dbReference type="SMART" id="SM00871"/>
    </source>
</evidence>
<dbReference type="SUPFAM" id="SSF55136">
    <property type="entry name" value="Probable bacterial effector-binding domain"/>
    <property type="match status" value="1"/>
</dbReference>
<keyword evidence="2" id="KW-0238">DNA-binding</keyword>
<evidence type="ECO:0000313" key="3">
    <source>
        <dbReference type="Proteomes" id="UP000198891"/>
    </source>
</evidence>
<dbReference type="InterPro" id="IPR011256">
    <property type="entry name" value="Reg_factor_effector_dom_sf"/>
</dbReference>
<dbReference type="SMART" id="SM00871">
    <property type="entry name" value="AraC_E_bind"/>
    <property type="match status" value="1"/>
</dbReference>
<gene>
    <name evidence="2" type="ORF">SAMN05216554_3071</name>
</gene>
<dbReference type="PANTHER" id="PTHR36444">
    <property type="entry name" value="TRANSCRIPTIONAL REGULATOR PROTEIN YOBU-RELATED"/>
    <property type="match status" value="1"/>
</dbReference>
<proteinExistence type="predicted"/>
<dbReference type="InterPro" id="IPR029441">
    <property type="entry name" value="Cass2"/>
</dbReference>
<reference evidence="2 3" key="1">
    <citation type="submission" date="2016-10" db="EMBL/GenBank/DDBJ databases">
        <authorList>
            <person name="de Groot N.N."/>
        </authorList>
    </citation>
    <scope>NUCLEOTIDE SEQUENCE [LARGE SCALE GENOMIC DNA]</scope>
    <source>
        <strain evidence="2 3">CGMCC 4.3491</strain>
    </source>
</reference>
<dbReference type="Gene3D" id="3.20.80.10">
    <property type="entry name" value="Regulatory factor, effector binding domain"/>
    <property type="match status" value="1"/>
</dbReference>
<name>A0A1H3RTN4_9MICO</name>
<dbReference type="InterPro" id="IPR010499">
    <property type="entry name" value="AraC_E-bd"/>
</dbReference>
<dbReference type="AlphaFoldDB" id="A0A1H3RTN4"/>
<dbReference type="OrthoDB" id="3173400at2"/>
<organism evidence="2 3">
    <name type="scientific">Herbiconiux ginsengi</name>
    <dbReference type="NCBI Taxonomy" id="381665"/>
    <lineage>
        <taxon>Bacteria</taxon>
        <taxon>Bacillati</taxon>
        <taxon>Actinomycetota</taxon>
        <taxon>Actinomycetes</taxon>
        <taxon>Micrococcales</taxon>
        <taxon>Microbacteriaceae</taxon>
        <taxon>Herbiconiux</taxon>
    </lineage>
</organism>
<protein>
    <submittedName>
        <fullName evidence="2">Predicted transcriptional regulator YdeE, contains AraC-type DNA-binding domain</fullName>
    </submittedName>
</protein>
<dbReference type="RefSeq" id="WP_092555309.1">
    <property type="nucleotide sequence ID" value="NZ_FNPZ01000003.1"/>
</dbReference>